<sequence length="83" mass="9905">MIEWEAKGLTRCIVLTVSTAFFLLDKWLQRSTIKLKGREIDELPQSFIEIAILKWLYKTCQYEWRNAAEIRLRQQLYGVILTI</sequence>
<name>A0A238C1I2_9BILA</name>
<organism evidence="1 2">
    <name type="scientific">Onchocerca flexuosa</name>
    <dbReference type="NCBI Taxonomy" id="387005"/>
    <lineage>
        <taxon>Eukaryota</taxon>
        <taxon>Metazoa</taxon>
        <taxon>Ecdysozoa</taxon>
        <taxon>Nematoda</taxon>
        <taxon>Chromadorea</taxon>
        <taxon>Rhabditida</taxon>
        <taxon>Spirurina</taxon>
        <taxon>Spiruromorpha</taxon>
        <taxon>Filarioidea</taxon>
        <taxon>Onchocercidae</taxon>
        <taxon>Onchocerca</taxon>
    </lineage>
</organism>
<dbReference type="Proteomes" id="UP000242913">
    <property type="component" value="Unassembled WGS sequence"/>
</dbReference>
<proteinExistence type="predicted"/>
<dbReference type="EMBL" id="KZ269981">
    <property type="protein sequence ID" value="OZC11313.1"/>
    <property type="molecule type" value="Genomic_DNA"/>
</dbReference>
<reference evidence="1 2" key="1">
    <citation type="submission" date="2015-12" db="EMBL/GenBank/DDBJ databases">
        <title>Draft genome of the nematode, Onchocerca flexuosa.</title>
        <authorList>
            <person name="Mitreva M."/>
        </authorList>
    </citation>
    <scope>NUCLEOTIDE SEQUENCE [LARGE SCALE GENOMIC DNA]</scope>
    <source>
        <strain evidence="1">Red Deer</strain>
    </source>
</reference>
<dbReference type="AlphaFoldDB" id="A0A238C1I2"/>
<keyword evidence="2" id="KW-1185">Reference proteome</keyword>
<accession>A0A238C1I2</accession>
<evidence type="ECO:0000313" key="1">
    <source>
        <dbReference type="EMBL" id="OZC11313.1"/>
    </source>
</evidence>
<evidence type="ECO:0000313" key="2">
    <source>
        <dbReference type="Proteomes" id="UP000242913"/>
    </source>
</evidence>
<gene>
    <name evidence="1" type="ORF">X798_01729</name>
</gene>
<protein>
    <submittedName>
        <fullName evidence="1">Uncharacterized protein</fullName>
    </submittedName>
</protein>